<dbReference type="NCBIfam" id="NF003465">
    <property type="entry name" value="PRK05089.1"/>
    <property type="match status" value="1"/>
</dbReference>
<accession>A0A6F9DAN0</accession>
<dbReference type="AlphaFoldDB" id="A0A6F9DAN0"/>
<dbReference type="HAMAP" id="MF_00155">
    <property type="entry name" value="CtaG"/>
    <property type="match status" value="1"/>
</dbReference>
<organism evidence="9">
    <name type="scientific">Phallusia mammillata</name>
    <dbReference type="NCBI Taxonomy" id="59560"/>
    <lineage>
        <taxon>Eukaryota</taxon>
        <taxon>Metazoa</taxon>
        <taxon>Chordata</taxon>
        <taxon>Tunicata</taxon>
        <taxon>Ascidiacea</taxon>
        <taxon>Phlebobranchia</taxon>
        <taxon>Ascidiidae</taxon>
        <taxon>Phallusia</taxon>
    </lineage>
</organism>
<keyword evidence="3 8" id="KW-0812">Transmembrane</keyword>
<comment type="subcellular location">
    <subcellularLocation>
        <location evidence="2">Mitochondrion inner membrane</location>
        <topology evidence="2">Single-pass membrane protein</topology>
        <orientation evidence="2">Intermembrane side</orientation>
    </subcellularLocation>
</comment>
<dbReference type="InterPro" id="IPR007533">
    <property type="entry name" value="Cyt_c_oxidase_assmbl_CtaG"/>
</dbReference>
<feature type="transmembrane region" description="Helical" evidence="8">
    <location>
        <begin position="106"/>
        <end position="125"/>
    </location>
</feature>
<gene>
    <name evidence="9" type="primary">Cox11</name>
</gene>
<evidence type="ECO:0000256" key="8">
    <source>
        <dbReference type="SAM" id="Phobius"/>
    </source>
</evidence>
<sequence>MIVLRYVACAFVQRAVISSQKTKLSSLLSSHISNLGIGKQINTFAKWSTKTSKQFYGCQKYYNSKVLYFGCQTPVFPKLLSWQLQNARSYSQGQKPPPKDNTSTNTVIYIVSVLIFMLGMSYAAVPMYKMFCQATGLGGDPKLGHKMDKVESMEPIRERRLNIYFNADHHAAMQWNFRPSQKVITVVPGETALAFYTAKNPTDEPIVGIATYNVLPTQAGLYFNKIQCFCFEEQWLNPHEEVDMPVFFYIDPDFDDDPSLADVDDVVLSYTFFKAEEGMKLPLPGFMNVKSVQTVNAAPA</sequence>
<dbReference type="InterPro" id="IPR023471">
    <property type="entry name" value="CtaG/Cox11_dom_sf"/>
</dbReference>
<name>A0A6F9DAN0_9ASCI</name>
<evidence type="ECO:0000256" key="1">
    <source>
        <dbReference type="ARBA" id="ARBA00004007"/>
    </source>
</evidence>
<dbReference type="EMBL" id="LR784131">
    <property type="protein sequence ID" value="CAB3233047.1"/>
    <property type="molecule type" value="mRNA"/>
</dbReference>
<evidence type="ECO:0000256" key="4">
    <source>
        <dbReference type="ARBA" id="ARBA00022989"/>
    </source>
</evidence>
<evidence type="ECO:0000256" key="7">
    <source>
        <dbReference type="ARBA" id="ARBA00068998"/>
    </source>
</evidence>
<reference evidence="9" key="1">
    <citation type="submission" date="2020-04" db="EMBL/GenBank/DDBJ databases">
        <authorList>
            <person name="Neveu A P."/>
        </authorList>
    </citation>
    <scope>NUCLEOTIDE SEQUENCE</scope>
    <source>
        <tissue evidence="9">Whole embryo</tissue>
    </source>
</reference>
<proteinExistence type="evidence at transcript level"/>
<dbReference type="Gene3D" id="2.60.370.10">
    <property type="entry name" value="Ctag/Cox11"/>
    <property type="match status" value="1"/>
</dbReference>
<evidence type="ECO:0000256" key="2">
    <source>
        <dbReference type="ARBA" id="ARBA00004243"/>
    </source>
</evidence>
<evidence type="ECO:0000256" key="5">
    <source>
        <dbReference type="ARBA" id="ARBA00023136"/>
    </source>
</evidence>
<comment type="subunit">
    <text evidence="6">Interacts with CNNM4/ACDP4. Interacts with RANBP2.</text>
</comment>
<keyword evidence="4 8" id="KW-1133">Transmembrane helix</keyword>
<dbReference type="PANTHER" id="PTHR21320">
    <property type="entry name" value="CYTOCHROME C OXIDASE ASSEMBLY PROTEIN COX11-RELATED"/>
    <property type="match status" value="1"/>
</dbReference>
<protein>
    <recommendedName>
        <fullName evidence="7">Cytochrome c oxidase assembly protein COX11, mitochondrial</fullName>
    </recommendedName>
</protein>
<dbReference type="SUPFAM" id="SSF110111">
    <property type="entry name" value="Ctag/Cox11"/>
    <property type="match status" value="1"/>
</dbReference>
<evidence type="ECO:0000313" key="9">
    <source>
        <dbReference type="EMBL" id="CAB3233047.1"/>
    </source>
</evidence>
<comment type="function">
    <text evidence="1">Exerts its effect at some terminal stage of cytochrome c oxidase synthesis, probably by being involved in the insertion of the copper B into subunit I.</text>
</comment>
<keyword evidence="5 8" id="KW-0472">Membrane</keyword>
<dbReference type="Pfam" id="PF04442">
    <property type="entry name" value="CtaG_Cox11"/>
    <property type="match status" value="1"/>
</dbReference>
<evidence type="ECO:0000256" key="3">
    <source>
        <dbReference type="ARBA" id="ARBA00022692"/>
    </source>
</evidence>
<dbReference type="GO" id="GO:0005743">
    <property type="term" value="C:mitochondrial inner membrane"/>
    <property type="evidence" value="ECO:0007669"/>
    <property type="project" value="UniProtKB-SubCell"/>
</dbReference>
<dbReference type="FunFam" id="2.60.370.10:FF:000001">
    <property type="entry name" value="COX11 cytochrome c oxidase assembly homolog"/>
    <property type="match status" value="1"/>
</dbReference>
<dbReference type="PANTHER" id="PTHR21320:SF3">
    <property type="entry name" value="CYTOCHROME C OXIDASE ASSEMBLY PROTEIN COX11, MITOCHONDRIAL-RELATED"/>
    <property type="match status" value="1"/>
</dbReference>
<evidence type="ECO:0000256" key="6">
    <source>
        <dbReference type="ARBA" id="ARBA00063165"/>
    </source>
</evidence>
<dbReference type="GO" id="GO:0005507">
    <property type="term" value="F:copper ion binding"/>
    <property type="evidence" value="ECO:0007669"/>
    <property type="project" value="InterPro"/>
</dbReference>